<dbReference type="InterPro" id="IPR012947">
    <property type="entry name" value="tRNA_SAD"/>
</dbReference>
<evidence type="ECO:0000313" key="14">
    <source>
        <dbReference type="EMBL" id="QIO06980.1"/>
    </source>
</evidence>
<evidence type="ECO:0000256" key="4">
    <source>
        <dbReference type="ARBA" id="ARBA00022598"/>
    </source>
</evidence>
<evidence type="ECO:0000256" key="6">
    <source>
        <dbReference type="ARBA" id="ARBA00022741"/>
    </source>
</evidence>
<keyword evidence="8" id="KW-0067">ATP-binding</keyword>
<gene>
    <name evidence="14" type="ORF">G8E00_14075</name>
</gene>
<evidence type="ECO:0000256" key="10">
    <source>
        <dbReference type="ARBA" id="ARBA00022917"/>
    </source>
</evidence>
<organism evidence="14 15">
    <name type="scientific">Acinetobacter shaoyimingii</name>
    <dbReference type="NCBI Taxonomy" id="2715164"/>
    <lineage>
        <taxon>Bacteria</taxon>
        <taxon>Pseudomonadati</taxon>
        <taxon>Pseudomonadota</taxon>
        <taxon>Gammaproteobacteria</taxon>
        <taxon>Moraxellales</taxon>
        <taxon>Moraxellaceae</taxon>
        <taxon>Acinetobacter</taxon>
    </lineage>
</organism>
<dbReference type="GO" id="GO:0002161">
    <property type="term" value="F:aminoacyl-tRNA deacylase activity"/>
    <property type="evidence" value="ECO:0007669"/>
    <property type="project" value="TreeGrafter"/>
</dbReference>
<dbReference type="GO" id="GO:0005524">
    <property type="term" value="F:ATP binding"/>
    <property type="evidence" value="ECO:0007669"/>
    <property type="project" value="UniProtKB-KW"/>
</dbReference>
<dbReference type="InterPro" id="IPR018163">
    <property type="entry name" value="Thr/Ala-tRNA-synth_IIc_edit"/>
</dbReference>
<dbReference type="Proteomes" id="UP000502297">
    <property type="component" value="Chromosome"/>
</dbReference>
<dbReference type="SMART" id="SM00863">
    <property type="entry name" value="tRNA_SAD"/>
    <property type="match status" value="1"/>
</dbReference>
<dbReference type="SUPFAM" id="SSF50447">
    <property type="entry name" value="Translation proteins"/>
    <property type="match status" value="1"/>
</dbReference>
<keyword evidence="15" id="KW-1185">Reference proteome</keyword>
<dbReference type="GO" id="GO:0000049">
    <property type="term" value="F:tRNA binding"/>
    <property type="evidence" value="ECO:0007669"/>
    <property type="project" value="UniProtKB-KW"/>
</dbReference>
<proteinExistence type="inferred from homology"/>
<dbReference type="PROSITE" id="PS50860">
    <property type="entry name" value="AA_TRNA_LIGASE_II_ALA"/>
    <property type="match status" value="1"/>
</dbReference>
<dbReference type="EMBL" id="CP049801">
    <property type="protein sequence ID" value="QIO06980.1"/>
    <property type="molecule type" value="Genomic_DNA"/>
</dbReference>
<dbReference type="Pfam" id="PF01411">
    <property type="entry name" value="tRNA-synt_2c"/>
    <property type="match status" value="1"/>
</dbReference>
<evidence type="ECO:0000256" key="11">
    <source>
        <dbReference type="ARBA" id="ARBA00023146"/>
    </source>
</evidence>
<keyword evidence="11" id="KW-0030">Aminoacyl-tRNA synthetase</keyword>
<dbReference type="InterPro" id="IPR009000">
    <property type="entry name" value="Transl_B-barrel_sf"/>
</dbReference>
<dbReference type="GO" id="GO:0006419">
    <property type="term" value="P:alanyl-tRNA aminoacylation"/>
    <property type="evidence" value="ECO:0007669"/>
    <property type="project" value="InterPro"/>
</dbReference>
<dbReference type="KEGG" id="asha:G8E00_14075"/>
<evidence type="ECO:0000256" key="12">
    <source>
        <dbReference type="ARBA" id="ARBA00032577"/>
    </source>
</evidence>
<dbReference type="SUPFAM" id="SSF55186">
    <property type="entry name" value="ThrRS/AlaRS common domain"/>
    <property type="match status" value="1"/>
</dbReference>
<keyword evidence="9" id="KW-0694">RNA-binding</keyword>
<keyword evidence="5" id="KW-0479">Metal-binding</keyword>
<feature type="domain" description="Alanyl-transfer RNA synthetases family profile" evidence="13">
    <location>
        <begin position="1"/>
        <end position="242"/>
    </location>
</feature>
<evidence type="ECO:0000256" key="9">
    <source>
        <dbReference type="ARBA" id="ARBA00022884"/>
    </source>
</evidence>
<keyword evidence="3" id="KW-0820">tRNA-binding</keyword>
<reference evidence="14 15" key="1">
    <citation type="submission" date="2020-03" db="EMBL/GenBank/DDBJ databases">
        <authorList>
            <person name="Zhu W."/>
        </authorList>
    </citation>
    <scope>NUCLEOTIDE SEQUENCE [LARGE SCALE GENOMIC DNA]</scope>
    <source>
        <strain evidence="14 15">323-1</strain>
    </source>
</reference>
<keyword evidence="7" id="KW-0862">Zinc</keyword>
<evidence type="ECO:0000256" key="5">
    <source>
        <dbReference type="ARBA" id="ARBA00022723"/>
    </source>
</evidence>
<keyword evidence="6" id="KW-0547">Nucleotide-binding</keyword>
<dbReference type="PANTHER" id="PTHR11777:SF9">
    <property type="entry name" value="ALANINE--TRNA LIGASE, CYTOPLASMIC"/>
    <property type="match status" value="1"/>
</dbReference>
<dbReference type="GO" id="GO:0046872">
    <property type="term" value="F:metal ion binding"/>
    <property type="evidence" value="ECO:0007669"/>
    <property type="project" value="UniProtKB-KW"/>
</dbReference>
<dbReference type="InterPro" id="IPR018164">
    <property type="entry name" value="Ala-tRNA-synth_IIc_N"/>
</dbReference>
<dbReference type="InterPro" id="IPR018165">
    <property type="entry name" value="Ala-tRNA-synth_IIc_core"/>
</dbReference>
<dbReference type="Gene3D" id="3.30.980.10">
    <property type="entry name" value="Threonyl-trna Synthetase, Chain A, domain 2"/>
    <property type="match status" value="1"/>
</dbReference>
<dbReference type="PANTHER" id="PTHR11777">
    <property type="entry name" value="ALANYL-TRNA SYNTHETASE"/>
    <property type="match status" value="1"/>
</dbReference>
<evidence type="ECO:0000256" key="1">
    <source>
        <dbReference type="ARBA" id="ARBA00008226"/>
    </source>
</evidence>
<evidence type="ECO:0000256" key="3">
    <source>
        <dbReference type="ARBA" id="ARBA00022555"/>
    </source>
</evidence>
<dbReference type="Pfam" id="PF07973">
    <property type="entry name" value="tRNA_SAD"/>
    <property type="match status" value="1"/>
</dbReference>
<comment type="similarity">
    <text evidence="1">Belongs to the class-II aminoacyl-tRNA synthetase family.</text>
</comment>
<dbReference type="InterPro" id="IPR050058">
    <property type="entry name" value="Ala-tRNA_ligase"/>
</dbReference>
<dbReference type="Gene3D" id="2.40.30.130">
    <property type="match status" value="1"/>
</dbReference>
<sequence length="242" mass="27804">MLETMNEYYDNYFKFNGKSKIIRIENNKLYFDKTIFYAESGGQESDLGLVKLNDVELNISNVQYEKENGLWKTAHYVETEEDLNQYFQVNDEINLVLNTDRRNNLSAYHTASHLLFIAAEKVRNGIQKSVIGCHIKEDSARFDFITDLKFTEDELNIIANHVNSMISNQLNIRTFLKNEATNERVWECDGFEIPCGGTHLTNTGFLEPLKVKRKGIGKGKERLICISSQDNIIHGELGAHIT</sequence>
<evidence type="ECO:0000259" key="13">
    <source>
        <dbReference type="PROSITE" id="PS50860"/>
    </source>
</evidence>
<protein>
    <recommendedName>
        <fullName evidence="2">Alanine--tRNA ligase</fullName>
    </recommendedName>
    <alternativeName>
        <fullName evidence="12">Alanyl-tRNA synthetase</fullName>
    </alternativeName>
</protein>
<dbReference type="AlphaFoldDB" id="A0A6G8RYQ4"/>
<evidence type="ECO:0000256" key="8">
    <source>
        <dbReference type="ARBA" id="ARBA00022840"/>
    </source>
</evidence>
<accession>A0A6G8RYQ4</accession>
<dbReference type="GO" id="GO:0004813">
    <property type="term" value="F:alanine-tRNA ligase activity"/>
    <property type="evidence" value="ECO:0007669"/>
    <property type="project" value="InterPro"/>
</dbReference>
<evidence type="ECO:0000256" key="2">
    <source>
        <dbReference type="ARBA" id="ARBA00017959"/>
    </source>
</evidence>
<evidence type="ECO:0000313" key="15">
    <source>
        <dbReference type="Proteomes" id="UP000502297"/>
    </source>
</evidence>
<keyword evidence="10" id="KW-0648">Protein biosynthesis</keyword>
<name>A0A6G8RYQ4_9GAMM</name>
<keyword evidence="4" id="KW-0436">Ligase</keyword>
<evidence type="ECO:0000256" key="7">
    <source>
        <dbReference type="ARBA" id="ARBA00022833"/>
    </source>
</evidence>
<dbReference type="RefSeq" id="WP_166225580.1">
    <property type="nucleotide sequence ID" value="NZ_CP049801.1"/>
</dbReference>